<proteinExistence type="predicted"/>
<accession>A0A0V1L865</accession>
<comment type="caution">
    <text evidence="1">The sequence shown here is derived from an EMBL/GenBank/DDBJ whole genome shotgun (WGS) entry which is preliminary data.</text>
</comment>
<sequence length="87" mass="9847">MQKILCAIFGGLHSFCYSWINKLCQAIKLYTVISPMLFARLLLTNTTGQLAFLVVEEFFKEKEIPLTNATDGDATSYCNCRDIFQLA</sequence>
<name>A0A0V1L865_9BILA</name>
<protein>
    <submittedName>
        <fullName evidence="1">Uncharacterized protein</fullName>
    </submittedName>
</protein>
<dbReference type="Proteomes" id="UP000054721">
    <property type="component" value="Unassembled WGS sequence"/>
</dbReference>
<keyword evidence="2" id="KW-1185">Reference proteome</keyword>
<reference evidence="1 2" key="1">
    <citation type="submission" date="2015-05" db="EMBL/GenBank/DDBJ databases">
        <title>Evolution of Trichinella species and genotypes.</title>
        <authorList>
            <person name="Korhonen P.K."/>
            <person name="Edoardo P."/>
            <person name="Giuseppe L.R."/>
            <person name="Gasser R.B."/>
        </authorList>
    </citation>
    <scope>NUCLEOTIDE SEQUENCE [LARGE SCALE GENOMIC DNA]</scope>
    <source>
        <strain evidence="1">ISS10</strain>
    </source>
</reference>
<gene>
    <name evidence="1" type="ORF">T02_7863</name>
</gene>
<organism evidence="1 2">
    <name type="scientific">Trichinella nativa</name>
    <dbReference type="NCBI Taxonomy" id="6335"/>
    <lineage>
        <taxon>Eukaryota</taxon>
        <taxon>Metazoa</taxon>
        <taxon>Ecdysozoa</taxon>
        <taxon>Nematoda</taxon>
        <taxon>Enoplea</taxon>
        <taxon>Dorylaimia</taxon>
        <taxon>Trichinellida</taxon>
        <taxon>Trichinellidae</taxon>
        <taxon>Trichinella</taxon>
    </lineage>
</organism>
<dbReference type="AlphaFoldDB" id="A0A0V1L865"/>
<evidence type="ECO:0000313" key="1">
    <source>
        <dbReference type="EMBL" id="KRZ55720.1"/>
    </source>
</evidence>
<evidence type="ECO:0000313" key="2">
    <source>
        <dbReference type="Proteomes" id="UP000054721"/>
    </source>
</evidence>
<dbReference type="EMBL" id="JYDW01000109">
    <property type="protein sequence ID" value="KRZ55720.1"/>
    <property type="molecule type" value="Genomic_DNA"/>
</dbReference>